<dbReference type="Proteomes" id="UP000331127">
    <property type="component" value="Unassembled WGS sequence"/>
</dbReference>
<proteinExistence type="predicted"/>
<sequence>MLSDLVGRLADRRLDGWYGLPADLTPEPPAEPPALTWLGGACEAALLTHLDDPRPDAWARAWLRSGLVVLVDVAWRDPPGLEALEALGPPGARGACTDGLAAAEEWLYAERGLAAIVGPRRIRHLLGFAATDAATYGERLRPDFTTRRR</sequence>
<organism evidence="1 2">
    <name type="scientific">Acrocarpospora macrocephala</name>
    <dbReference type="NCBI Taxonomy" id="150177"/>
    <lineage>
        <taxon>Bacteria</taxon>
        <taxon>Bacillati</taxon>
        <taxon>Actinomycetota</taxon>
        <taxon>Actinomycetes</taxon>
        <taxon>Streptosporangiales</taxon>
        <taxon>Streptosporangiaceae</taxon>
        <taxon>Acrocarpospora</taxon>
    </lineage>
</organism>
<reference evidence="1 2" key="1">
    <citation type="submission" date="2019-10" db="EMBL/GenBank/DDBJ databases">
        <title>Whole genome shotgun sequence of Acrocarpospora macrocephala NBRC 16266.</title>
        <authorList>
            <person name="Ichikawa N."/>
            <person name="Kimura A."/>
            <person name="Kitahashi Y."/>
            <person name="Komaki H."/>
            <person name="Oguchi A."/>
        </authorList>
    </citation>
    <scope>NUCLEOTIDE SEQUENCE [LARGE SCALE GENOMIC DNA]</scope>
    <source>
        <strain evidence="1 2">NBRC 16266</strain>
    </source>
</reference>
<accession>A0A5M3WTS9</accession>
<keyword evidence="2" id="KW-1185">Reference proteome</keyword>
<protein>
    <submittedName>
        <fullName evidence="1">Uncharacterized protein</fullName>
    </submittedName>
</protein>
<dbReference type="OrthoDB" id="9554370at2"/>
<evidence type="ECO:0000313" key="2">
    <source>
        <dbReference type="Proteomes" id="UP000331127"/>
    </source>
</evidence>
<dbReference type="RefSeq" id="WP_155357280.1">
    <property type="nucleotide sequence ID" value="NZ_BAAAHL010000038.1"/>
</dbReference>
<gene>
    <name evidence="1" type="ORF">Amac_055330</name>
</gene>
<dbReference type="AlphaFoldDB" id="A0A5M3WTS9"/>
<name>A0A5M3WTS9_9ACTN</name>
<comment type="caution">
    <text evidence="1">The sequence shown here is derived from an EMBL/GenBank/DDBJ whole genome shotgun (WGS) entry which is preliminary data.</text>
</comment>
<evidence type="ECO:0000313" key="1">
    <source>
        <dbReference type="EMBL" id="GES11936.1"/>
    </source>
</evidence>
<dbReference type="EMBL" id="BLAE01000033">
    <property type="protein sequence ID" value="GES11936.1"/>
    <property type="molecule type" value="Genomic_DNA"/>
</dbReference>